<evidence type="ECO:0000313" key="2">
    <source>
        <dbReference type="EMBL" id="MEW9309307.1"/>
    </source>
</evidence>
<evidence type="ECO:0000313" key="3">
    <source>
        <dbReference type="Proteomes" id="UP001555786"/>
    </source>
</evidence>
<evidence type="ECO:0008006" key="4">
    <source>
        <dbReference type="Google" id="ProtNLM"/>
    </source>
</evidence>
<dbReference type="Proteomes" id="UP001555786">
    <property type="component" value="Unassembled WGS sequence"/>
</dbReference>
<keyword evidence="3" id="KW-1185">Reference proteome</keyword>
<comment type="caution">
    <text evidence="2">The sequence shown here is derived from an EMBL/GenBank/DDBJ whole genome shotgun (WGS) entry which is preliminary data.</text>
</comment>
<dbReference type="EMBL" id="JBFNQD010000013">
    <property type="protein sequence ID" value="MEW9309307.1"/>
    <property type="molecule type" value="Genomic_DNA"/>
</dbReference>
<evidence type="ECO:0000256" key="1">
    <source>
        <dbReference type="SAM" id="MobiDB-lite"/>
    </source>
</evidence>
<name>A0ABV3PUG6_9HYPH</name>
<dbReference type="RefSeq" id="WP_367626051.1">
    <property type="nucleotide sequence ID" value="NZ_JBFNQD010000013.1"/>
</dbReference>
<feature type="region of interest" description="Disordered" evidence="1">
    <location>
        <begin position="182"/>
        <end position="204"/>
    </location>
</feature>
<protein>
    <recommendedName>
        <fullName evidence="4">Type III secretion protein</fullName>
    </recommendedName>
</protein>
<reference evidence="2 3" key="1">
    <citation type="submission" date="2024-07" db="EMBL/GenBank/DDBJ databases">
        <title>Description of Labrys sedimenti sp. nov., isolated from a diclofenac-degrading enrichment culture.</title>
        <authorList>
            <person name="Tancsics A."/>
            <person name="Csepanyi A."/>
        </authorList>
    </citation>
    <scope>NUCLEOTIDE SEQUENCE [LARGE SCALE GENOMIC DNA]</scope>
    <source>
        <strain evidence="2 3">LMG 23578</strain>
    </source>
</reference>
<sequence length="204" mass="21392">MTGKIDAAQAWQSFLHKPALHAIAARLVPCFGGSLGDEACAHMLTAGRLEARLSSLIGEHYGFSPQEPQVDEGDRAIALCDPDALADIALKAGAIYWAAAFAGVIRRETTAALHAQLGEALCEFAVVNRDLAGPEQDLDPIAGLTGRVTADGWRCLGAWCDALPAGVGMRVRLKLPPRPELDGIGPAPSTQLGPPIVRRAAGSR</sequence>
<proteinExistence type="predicted"/>
<organism evidence="2 3">
    <name type="scientific">Labrys neptuniae</name>
    <dbReference type="NCBI Taxonomy" id="376174"/>
    <lineage>
        <taxon>Bacteria</taxon>
        <taxon>Pseudomonadati</taxon>
        <taxon>Pseudomonadota</taxon>
        <taxon>Alphaproteobacteria</taxon>
        <taxon>Hyphomicrobiales</taxon>
        <taxon>Xanthobacteraceae</taxon>
        <taxon>Labrys</taxon>
    </lineage>
</organism>
<accession>A0ABV3PUG6</accession>
<gene>
    <name evidence="2" type="ORF">ABXS05_27405</name>
</gene>